<dbReference type="Proteomes" id="UP001165122">
    <property type="component" value="Unassembled WGS sequence"/>
</dbReference>
<name>A0A9W7AWS0_9STRA</name>
<dbReference type="AlphaFoldDB" id="A0A9W7AWS0"/>
<keyword evidence="3" id="KW-0325">Glycoprotein</keyword>
<evidence type="ECO:0000256" key="3">
    <source>
        <dbReference type="ARBA" id="ARBA00023180"/>
    </source>
</evidence>
<feature type="domain" description="Glycosyltransferase 61 catalytic" evidence="4">
    <location>
        <begin position="223"/>
        <end position="419"/>
    </location>
</feature>
<evidence type="ECO:0000256" key="2">
    <source>
        <dbReference type="ARBA" id="ARBA00022679"/>
    </source>
</evidence>
<dbReference type="InterPro" id="IPR049625">
    <property type="entry name" value="Glyco_transf_61_cat"/>
</dbReference>
<evidence type="ECO:0000259" key="4">
    <source>
        <dbReference type="Pfam" id="PF04577"/>
    </source>
</evidence>
<gene>
    <name evidence="5" type="ORF">TrLO_g10083</name>
</gene>
<dbReference type="Pfam" id="PF04577">
    <property type="entry name" value="Glyco_transf_61"/>
    <property type="match status" value="1"/>
</dbReference>
<dbReference type="OrthoDB" id="197459at2759"/>
<organism evidence="5 6">
    <name type="scientific">Triparma laevis f. longispina</name>
    <dbReference type="NCBI Taxonomy" id="1714387"/>
    <lineage>
        <taxon>Eukaryota</taxon>
        <taxon>Sar</taxon>
        <taxon>Stramenopiles</taxon>
        <taxon>Ochrophyta</taxon>
        <taxon>Bolidophyceae</taxon>
        <taxon>Parmales</taxon>
        <taxon>Triparmaceae</taxon>
        <taxon>Triparma</taxon>
    </lineage>
</organism>
<keyword evidence="2" id="KW-0808">Transferase</keyword>
<dbReference type="InterPro" id="IPR007657">
    <property type="entry name" value="Glycosyltransferase_61"/>
</dbReference>
<sequence length="466" mass="52504">MRRKLEDRVKGRGKDAASAMANFGNLIMRFVEQFIKQHPPKLVDGKYVHQYESELKDAMSASKYYFEQAIYLDDHFGAHYSLALLLKLHQNLLDYDYEVGGVEEFGRYAYEEMCKSQVSYVKIMQEEGKHFIMDDCNWKGGDVVIRRDGGEDKVYWGEEVFVSKFSDVYVEGRDAAMFGDCQIFLGSHECYLPLFRQFAEADERQTKIIKLGASVLQFSGKEYYHWITEGLSRIVTLQEILKGDPRRFTLVVPKGDPFIEESLGLLGKAYGGAIPPFTSIVVFDEDKDRLRFEELYYADWEVPEGNRNRAGAHLLPPGIGVRKIREVLAGGETEAGGEGRQQNLVLVLRSGSRRFINEDAVVARMSKVAKEQKLQLVKFRGDEGLKATIDIFKEANTVVGVHGGALANIVFCKEGTTVVELAMPEPEFGEYAHLSDVLGLTYVEVGLAGFSLFEAGLEVDVGSLKW</sequence>
<evidence type="ECO:0000313" key="5">
    <source>
        <dbReference type="EMBL" id="GMH80406.1"/>
    </source>
</evidence>
<dbReference type="EMBL" id="BRXW01000991">
    <property type="protein sequence ID" value="GMH80406.1"/>
    <property type="molecule type" value="Genomic_DNA"/>
</dbReference>
<keyword evidence="6" id="KW-1185">Reference proteome</keyword>
<reference evidence="6" key="1">
    <citation type="journal article" date="2023" name="Commun. Biol.">
        <title>Genome analysis of Parmales, the sister group of diatoms, reveals the evolutionary specialization of diatoms from phago-mixotrophs to photoautotrophs.</title>
        <authorList>
            <person name="Ban H."/>
            <person name="Sato S."/>
            <person name="Yoshikawa S."/>
            <person name="Yamada K."/>
            <person name="Nakamura Y."/>
            <person name="Ichinomiya M."/>
            <person name="Sato N."/>
            <person name="Blanc-Mathieu R."/>
            <person name="Endo H."/>
            <person name="Kuwata A."/>
            <person name="Ogata H."/>
        </authorList>
    </citation>
    <scope>NUCLEOTIDE SEQUENCE [LARGE SCALE GENOMIC DNA]</scope>
    <source>
        <strain evidence="6">NIES 3700</strain>
    </source>
</reference>
<comment type="caution">
    <text evidence="5">The sequence shown here is derived from an EMBL/GenBank/DDBJ whole genome shotgun (WGS) entry which is preliminary data.</text>
</comment>
<evidence type="ECO:0000313" key="6">
    <source>
        <dbReference type="Proteomes" id="UP001165122"/>
    </source>
</evidence>
<dbReference type="PANTHER" id="PTHR20961:SF150">
    <property type="entry name" value="GLYCOSYLTRANSFERASE FAMILY 61 PROTEIN"/>
    <property type="match status" value="1"/>
</dbReference>
<dbReference type="PANTHER" id="PTHR20961">
    <property type="entry name" value="GLYCOSYLTRANSFERASE"/>
    <property type="match status" value="1"/>
</dbReference>
<accession>A0A9W7AWS0</accession>
<protein>
    <recommendedName>
        <fullName evidence="4">Glycosyltransferase 61 catalytic domain-containing protein</fullName>
    </recommendedName>
</protein>
<keyword evidence="1" id="KW-0328">Glycosyltransferase</keyword>
<proteinExistence type="predicted"/>
<dbReference type="GO" id="GO:0016757">
    <property type="term" value="F:glycosyltransferase activity"/>
    <property type="evidence" value="ECO:0007669"/>
    <property type="project" value="UniProtKB-KW"/>
</dbReference>
<evidence type="ECO:0000256" key="1">
    <source>
        <dbReference type="ARBA" id="ARBA00022676"/>
    </source>
</evidence>